<accession>A0A9X0A4F6</accession>
<feature type="compositionally biased region" description="Polar residues" evidence="1">
    <location>
        <begin position="8"/>
        <end position="26"/>
    </location>
</feature>
<protein>
    <submittedName>
        <fullName evidence="2">Uncharacterized protein</fullName>
    </submittedName>
</protein>
<keyword evidence="3" id="KW-1185">Reference proteome</keyword>
<dbReference type="OrthoDB" id="10005682at2759"/>
<dbReference type="Proteomes" id="UP001163046">
    <property type="component" value="Unassembled WGS sequence"/>
</dbReference>
<comment type="caution">
    <text evidence="2">The sequence shown here is derived from an EMBL/GenBank/DDBJ whole genome shotgun (WGS) entry which is preliminary data.</text>
</comment>
<feature type="compositionally biased region" description="Polar residues" evidence="1">
    <location>
        <begin position="81"/>
        <end position="92"/>
    </location>
</feature>
<organism evidence="2 3">
    <name type="scientific">Desmophyllum pertusum</name>
    <dbReference type="NCBI Taxonomy" id="174260"/>
    <lineage>
        <taxon>Eukaryota</taxon>
        <taxon>Metazoa</taxon>
        <taxon>Cnidaria</taxon>
        <taxon>Anthozoa</taxon>
        <taxon>Hexacorallia</taxon>
        <taxon>Scleractinia</taxon>
        <taxon>Caryophylliina</taxon>
        <taxon>Caryophylliidae</taxon>
        <taxon>Desmophyllum</taxon>
    </lineage>
</organism>
<proteinExistence type="predicted"/>
<evidence type="ECO:0000313" key="2">
    <source>
        <dbReference type="EMBL" id="KAJ7391419.1"/>
    </source>
</evidence>
<name>A0A9X0A4F6_9CNID</name>
<evidence type="ECO:0000313" key="3">
    <source>
        <dbReference type="Proteomes" id="UP001163046"/>
    </source>
</evidence>
<sequence>MASETPKSRPSTPTNMASETPKSRPSTYIDPETPKCRPSTPTNMASETPKSRPSTPANMASETPKSRPSTYIDSKTPKCKPSTSTNMDSQTLRPDPDVLFIRKTVNTNVNKTGSLGCLTEQEFALIEDARGWLDCSIIHQAQCPGNKYYHLKCINLKNGPEESPCVTELNNAEREILKHVQHRCFKQERERLKQADRQTSASRQNALKNSSSIFKLDPTLTQDELEVVYDRRQLITTQSTQSFCPRDTM</sequence>
<gene>
    <name evidence="2" type="ORF">OS493_018464</name>
</gene>
<feature type="compositionally biased region" description="Polar residues" evidence="1">
    <location>
        <begin position="39"/>
        <end position="73"/>
    </location>
</feature>
<evidence type="ECO:0000256" key="1">
    <source>
        <dbReference type="SAM" id="MobiDB-lite"/>
    </source>
</evidence>
<feature type="region of interest" description="Disordered" evidence="1">
    <location>
        <begin position="1"/>
        <end position="93"/>
    </location>
</feature>
<dbReference type="AlphaFoldDB" id="A0A9X0A4F6"/>
<dbReference type="EMBL" id="MU825406">
    <property type="protein sequence ID" value="KAJ7391419.1"/>
    <property type="molecule type" value="Genomic_DNA"/>
</dbReference>
<reference evidence="2" key="1">
    <citation type="submission" date="2023-01" db="EMBL/GenBank/DDBJ databases">
        <title>Genome assembly of the deep-sea coral Lophelia pertusa.</title>
        <authorList>
            <person name="Herrera S."/>
            <person name="Cordes E."/>
        </authorList>
    </citation>
    <scope>NUCLEOTIDE SEQUENCE</scope>
    <source>
        <strain evidence="2">USNM1676648</strain>
        <tissue evidence="2">Polyp</tissue>
    </source>
</reference>